<dbReference type="Pfam" id="PF04616">
    <property type="entry name" value="Glyco_hydro_43"/>
    <property type="match status" value="1"/>
</dbReference>
<evidence type="ECO:0000256" key="4">
    <source>
        <dbReference type="ARBA" id="ARBA00023277"/>
    </source>
</evidence>
<keyword evidence="5 6" id="KW-0326">Glycosidase</keyword>
<evidence type="ECO:0000313" key="9">
    <source>
        <dbReference type="Proteomes" id="UP001500582"/>
    </source>
</evidence>
<evidence type="ECO:0000256" key="2">
    <source>
        <dbReference type="ARBA" id="ARBA00022651"/>
    </source>
</evidence>
<dbReference type="Proteomes" id="UP001500582">
    <property type="component" value="Unassembled WGS sequence"/>
</dbReference>
<proteinExistence type="inferred from homology"/>
<dbReference type="InterPro" id="IPR052176">
    <property type="entry name" value="Glycosyl_Hydrlase_43_Enz"/>
</dbReference>
<dbReference type="InterPro" id="IPR023296">
    <property type="entry name" value="Glyco_hydro_beta-prop_sf"/>
</dbReference>
<protein>
    <submittedName>
        <fullName evidence="8">Glycoside hydrolase family 43 protein</fullName>
    </submittedName>
</protein>
<evidence type="ECO:0000256" key="3">
    <source>
        <dbReference type="ARBA" id="ARBA00022801"/>
    </source>
</evidence>
<evidence type="ECO:0000256" key="1">
    <source>
        <dbReference type="ARBA" id="ARBA00009865"/>
    </source>
</evidence>
<keyword evidence="3 6" id="KW-0378">Hydrolase</keyword>
<dbReference type="PANTHER" id="PTHR43772">
    <property type="entry name" value="ENDO-1,4-BETA-XYLANASE"/>
    <property type="match status" value="1"/>
</dbReference>
<dbReference type="GO" id="GO:0016787">
    <property type="term" value="F:hydrolase activity"/>
    <property type="evidence" value="ECO:0007669"/>
    <property type="project" value="UniProtKB-KW"/>
</dbReference>
<sequence>MLFTKRSYSVTAVAIAGLGFASLAFNACSSVKATHNTAGVHDTLQRNPVIKNKYTADPAAMVYKDKVYLYTGHDVAPPEKNFYEMHEWLCFSSSDMVNWTEHPSPLNVKEFKWARDDAWASQVIEHNGKFYWYVAVEHATIHGKAIGVAVSDSPTGPFKDARGSAIITNDMTTDTKISWDDIDPSVIIDDDGQAYLFWGNTVCYYAKLKANMTELDGPITKINGLPHYTEAPWIHKHGDWYYLSYAYQFPEKLAYAMSKSINGPWEFKGLLNEVAGNSNTNHQAIIDFKGKSYIVYHNGAMQTNGGSFRRSVCIDYLYYNKDGSIKKVVMTTEGVQPAK</sequence>
<dbReference type="CDD" id="cd18618">
    <property type="entry name" value="GH43_Xsa43E-like"/>
    <property type="match status" value="1"/>
</dbReference>
<comment type="caution">
    <text evidence="8">The sequence shown here is derived from an EMBL/GenBank/DDBJ whole genome shotgun (WGS) entry which is preliminary data.</text>
</comment>
<feature type="signal peptide" evidence="7">
    <location>
        <begin position="1"/>
        <end position="26"/>
    </location>
</feature>
<keyword evidence="2" id="KW-0624">Polysaccharide degradation</keyword>
<dbReference type="EMBL" id="BAABFT010000002">
    <property type="protein sequence ID" value="GAA4315661.1"/>
    <property type="molecule type" value="Genomic_DNA"/>
</dbReference>
<keyword evidence="7" id="KW-0732">Signal</keyword>
<organism evidence="8 9">
    <name type="scientific">Mucilaginibacter gynuensis</name>
    <dbReference type="NCBI Taxonomy" id="1302236"/>
    <lineage>
        <taxon>Bacteria</taxon>
        <taxon>Pseudomonadati</taxon>
        <taxon>Bacteroidota</taxon>
        <taxon>Sphingobacteriia</taxon>
        <taxon>Sphingobacteriales</taxon>
        <taxon>Sphingobacteriaceae</taxon>
        <taxon>Mucilaginibacter</taxon>
    </lineage>
</organism>
<keyword evidence="4" id="KW-0119">Carbohydrate metabolism</keyword>
<keyword evidence="9" id="KW-1185">Reference proteome</keyword>
<name>A0ABP8G1W1_9SPHI</name>
<reference evidence="9" key="1">
    <citation type="journal article" date="2019" name="Int. J. Syst. Evol. Microbiol.">
        <title>The Global Catalogue of Microorganisms (GCM) 10K type strain sequencing project: providing services to taxonomists for standard genome sequencing and annotation.</title>
        <authorList>
            <consortium name="The Broad Institute Genomics Platform"/>
            <consortium name="The Broad Institute Genome Sequencing Center for Infectious Disease"/>
            <person name="Wu L."/>
            <person name="Ma J."/>
        </authorList>
    </citation>
    <scope>NUCLEOTIDE SEQUENCE [LARGE SCALE GENOMIC DNA]</scope>
    <source>
        <strain evidence="9">JCM 17705</strain>
    </source>
</reference>
<comment type="similarity">
    <text evidence="1 6">Belongs to the glycosyl hydrolase 43 family.</text>
</comment>
<feature type="chain" id="PRO_5045829320" evidence="7">
    <location>
        <begin position="27"/>
        <end position="339"/>
    </location>
</feature>
<evidence type="ECO:0000256" key="7">
    <source>
        <dbReference type="SAM" id="SignalP"/>
    </source>
</evidence>
<evidence type="ECO:0000256" key="6">
    <source>
        <dbReference type="RuleBase" id="RU361187"/>
    </source>
</evidence>
<evidence type="ECO:0000256" key="5">
    <source>
        <dbReference type="ARBA" id="ARBA00023295"/>
    </source>
</evidence>
<dbReference type="Gene3D" id="2.115.10.20">
    <property type="entry name" value="Glycosyl hydrolase domain, family 43"/>
    <property type="match status" value="1"/>
</dbReference>
<dbReference type="InterPro" id="IPR006710">
    <property type="entry name" value="Glyco_hydro_43"/>
</dbReference>
<dbReference type="RefSeq" id="WP_345210137.1">
    <property type="nucleotide sequence ID" value="NZ_BAABFT010000002.1"/>
</dbReference>
<dbReference type="PANTHER" id="PTHR43772:SF2">
    <property type="entry name" value="PUTATIVE (AFU_ORTHOLOGUE AFUA_2G04480)-RELATED"/>
    <property type="match status" value="1"/>
</dbReference>
<evidence type="ECO:0000313" key="8">
    <source>
        <dbReference type="EMBL" id="GAA4315661.1"/>
    </source>
</evidence>
<dbReference type="SUPFAM" id="SSF75005">
    <property type="entry name" value="Arabinanase/levansucrase/invertase"/>
    <property type="match status" value="1"/>
</dbReference>
<accession>A0ABP8G1W1</accession>
<gene>
    <name evidence="8" type="ORF">GCM10023149_12360</name>
</gene>
<keyword evidence="2" id="KW-0858">Xylan degradation</keyword>